<dbReference type="Proteomes" id="UP000008909">
    <property type="component" value="Unassembled WGS sequence"/>
</dbReference>
<keyword evidence="4" id="KW-0808">Transferase</keyword>
<dbReference type="SUPFAM" id="SSF56112">
    <property type="entry name" value="Protein kinase-like (PK-like)"/>
    <property type="match status" value="1"/>
</dbReference>
<dbReference type="PANTHER" id="PTHR24056">
    <property type="entry name" value="CELL DIVISION PROTEIN KINASE"/>
    <property type="match status" value="1"/>
</dbReference>
<organism evidence="14 15">
    <name type="scientific">Clonorchis sinensis</name>
    <name type="common">Chinese liver fluke</name>
    <dbReference type="NCBI Taxonomy" id="79923"/>
    <lineage>
        <taxon>Eukaryota</taxon>
        <taxon>Metazoa</taxon>
        <taxon>Spiralia</taxon>
        <taxon>Lophotrochozoa</taxon>
        <taxon>Platyhelminthes</taxon>
        <taxon>Trematoda</taxon>
        <taxon>Digenea</taxon>
        <taxon>Opisthorchiida</taxon>
        <taxon>Opisthorchiata</taxon>
        <taxon>Opisthorchiidae</taxon>
        <taxon>Clonorchis</taxon>
    </lineage>
</organism>
<proteinExistence type="inferred from homology"/>
<feature type="region of interest" description="Disordered" evidence="12">
    <location>
        <begin position="450"/>
        <end position="472"/>
    </location>
</feature>
<comment type="catalytic activity">
    <reaction evidence="9">
        <text>L-threonyl-[protein] + ATP = O-phospho-L-threonyl-[protein] + ADP + H(+)</text>
        <dbReference type="Rhea" id="RHEA:46608"/>
        <dbReference type="Rhea" id="RHEA-COMP:11060"/>
        <dbReference type="Rhea" id="RHEA-COMP:11605"/>
        <dbReference type="ChEBI" id="CHEBI:15378"/>
        <dbReference type="ChEBI" id="CHEBI:30013"/>
        <dbReference type="ChEBI" id="CHEBI:30616"/>
        <dbReference type="ChEBI" id="CHEBI:61977"/>
        <dbReference type="ChEBI" id="CHEBI:456216"/>
        <dbReference type="EC" id="2.7.11.22"/>
    </reaction>
</comment>
<evidence type="ECO:0000256" key="6">
    <source>
        <dbReference type="ARBA" id="ARBA00022777"/>
    </source>
</evidence>
<evidence type="ECO:0000256" key="12">
    <source>
        <dbReference type="SAM" id="MobiDB-lite"/>
    </source>
</evidence>
<comment type="subcellular location">
    <subcellularLocation>
        <location evidence="1">Nucleus</location>
    </subcellularLocation>
</comment>
<keyword evidence="8" id="KW-0539">Nucleus</keyword>
<evidence type="ECO:0000256" key="5">
    <source>
        <dbReference type="ARBA" id="ARBA00022741"/>
    </source>
</evidence>
<protein>
    <submittedName>
        <fullName evidence="14">Cyclin-dependent kinase 9</fullName>
    </submittedName>
</protein>
<feature type="non-terminal residue" evidence="14">
    <location>
        <position position="1"/>
    </location>
</feature>
<dbReference type="GO" id="GO:0004693">
    <property type="term" value="F:cyclin-dependent protein serine/threonine kinase activity"/>
    <property type="evidence" value="ECO:0007669"/>
    <property type="project" value="UniProtKB-EC"/>
</dbReference>
<dbReference type="GO" id="GO:0005524">
    <property type="term" value="F:ATP binding"/>
    <property type="evidence" value="ECO:0007669"/>
    <property type="project" value="UniProtKB-UniRule"/>
</dbReference>
<dbReference type="SMART" id="SM00220">
    <property type="entry name" value="S_TKc"/>
    <property type="match status" value="1"/>
</dbReference>
<dbReference type="GO" id="GO:0008353">
    <property type="term" value="F:RNA polymerase II CTD heptapeptide repeat kinase activity"/>
    <property type="evidence" value="ECO:0007669"/>
    <property type="project" value="TreeGrafter"/>
</dbReference>
<evidence type="ECO:0000256" key="10">
    <source>
        <dbReference type="ARBA" id="ARBA00048367"/>
    </source>
</evidence>
<dbReference type="Gene3D" id="1.10.510.10">
    <property type="entry name" value="Transferase(Phosphotransferase) domain 1"/>
    <property type="match status" value="1"/>
</dbReference>
<evidence type="ECO:0000256" key="4">
    <source>
        <dbReference type="ARBA" id="ARBA00022679"/>
    </source>
</evidence>
<dbReference type="InterPro" id="IPR008271">
    <property type="entry name" value="Ser/Thr_kinase_AS"/>
</dbReference>
<keyword evidence="15" id="KW-1185">Reference proteome</keyword>
<keyword evidence="6 14" id="KW-0418">Kinase</keyword>
<evidence type="ECO:0000256" key="11">
    <source>
        <dbReference type="PROSITE-ProRule" id="PRU10141"/>
    </source>
</evidence>
<evidence type="ECO:0000256" key="8">
    <source>
        <dbReference type="ARBA" id="ARBA00023242"/>
    </source>
</evidence>
<evidence type="ECO:0000256" key="3">
    <source>
        <dbReference type="ARBA" id="ARBA00022527"/>
    </source>
</evidence>
<evidence type="ECO:0000256" key="9">
    <source>
        <dbReference type="ARBA" id="ARBA00047811"/>
    </source>
</evidence>
<dbReference type="Pfam" id="PF21056">
    <property type="entry name" value="ZSWIM1-3_RNaseH-like"/>
    <property type="match status" value="1"/>
</dbReference>
<dbReference type="InterPro" id="IPR017441">
    <property type="entry name" value="Protein_kinase_ATP_BS"/>
</dbReference>
<comment type="catalytic activity">
    <reaction evidence="10">
        <text>L-seryl-[protein] + ATP = O-phospho-L-seryl-[protein] + ADP + H(+)</text>
        <dbReference type="Rhea" id="RHEA:17989"/>
        <dbReference type="Rhea" id="RHEA-COMP:9863"/>
        <dbReference type="Rhea" id="RHEA-COMP:11604"/>
        <dbReference type="ChEBI" id="CHEBI:15378"/>
        <dbReference type="ChEBI" id="CHEBI:29999"/>
        <dbReference type="ChEBI" id="CHEBI:30616"/>
        <dbReference type="ChEBI" id="CHEBI:83421"/>
        <dbReference type="ChEBI" id="CHEBI:456216"/>
        <dbReference type="EC" id="2.7.11.22"/>
    </reaction>
</comment>
<evidence type="ECO:0000256" key="1">
    <source>
        <dbReference type="ARBA" id="ARBA00004123"/>
    </source>
</evidence>
<reference key="2">
    <citation type="submission" date="2011-10" db="EMBL/GenBank/DDBJ databases">
        <title>The genome and transcriptome sequence of Clonorchis sinensis provide insights into the carcinogenic liver fluke.</title>
        <authorList>
            <person name="Wang X."/>
            <person name="Huang Y."/>
            <person name="Chen W."/>
            <person name="Liu H."/>
            <person name="Guo L."/>
            <person name="Chen Y."/>
            <person name="Luo F."/>
            <person name="Zhou W."/>
            <person name="Sun J."/>
            <person name="Mao Q."/>
            <person name="Liang P."/>
            <person name="Zhou C."/>
            <person name="Tian Y."/>
            <person name="Men J."/>
            <person name="Lv X."/>
            <person name="Huang L."/>
            <person name="Zhou J."/>
            <person name="Hu Y."/>
            <person name="Li R."/>
            <person name="Zhang F."/>
            <person name="Lei H."/>
            <person name="Li X."/>
            <person name="Hu X."/>
            <person name="Liang C."/>
            <person name="Xu J."/>
            <person name="Wu Z."/>
            <person name="Yu X."/>
        </authorList>
    </citation>
    <scope>NUCLEOTIDE SEQUENCE</scope>
    <source>
        <strain>Henan</strain>
    </source>
</reference>
<dbReference type="Pfam" id="PF00069">
    <property type="entry name" value="Pkinase"/>
    <property type="match status" value="1"/>
</dbReference>
<dbReference type="InterPro" id="IPR011009">
    <property type="entry name" value="Kinase-like_dom_sf"/>
</dbReference>
<dbReference type="PROSITE" id="PS50011">
    <property type="entry name" value="PROTEIN_KINASE_DOM"/>
    <property type="match status" value="1"/>
</dbReference>
<dbReference type="InterPro" id="IPR050108">
    <property type="entry name" value="CDK"/>
</dbReference>
<dbReference type="FunFam" id="1.10.510.10:FF:000203">
    <property type="entry name" value="Cyclin-dependent kinase 9"/>
    <property type="match status" value="1"/>
</dbReference>
<evidence type="ECO:0000313" key="15">
    <source>
        <dbReference type="Proteomes" id="UP000008909"/>
    </source>
</evidence>
<evidence type="ECO:0000256" key="2">
    <source>
        <dbReference type="ARBA" id="ARBA00006485"/>
    </source>
</evidence>
<accession>G7YCQ4</accession>
<dbReference type="Gene3D" id="3.30.200.20">
    <property type="entry name" value="Phosphorylase Kinase, domain 1"/>
    <property type="match status" value="1"/>
</dbReference>
<gene>
    <name evidence="14" type="ORF">CLF_104972</name>
</gene>
<reference evidence="14" key="1">
    <citation type="journal article" date="2011" name="Genome Biol.">
        <title>The draft genome of the carcinogenic human liver fluke Clonorchis sinensis.</title>
        <authorList>
            <person name="Wang X."/>
            <person name="Chen W."/>
            <person name="Huang Y."/>
            <person name="Sun J."/>
            <person name="Men J."/>
            <person name="Liu H."/>
            <person name="Luo F."/>
            <person name="Guo L."/>
            <person name="Lv X."/>
            <person name="Deng C."/>
            <person name="Zhou C."/>
            <person name="Fan Y."/>
            <person name="Li X."/>
            <person name="Huang L."/>
            <person name="Hu Y."/>
            <person name="Liang C."/>
            <person name="Hu X."/>
            <person name="Xu J."/>
            <person name="Yu X."/>
        </authorList>
    </citation>
    <scope>NUCLEOTIDE SEQUENCE [LARGE SCALE GENOMIC DNA]</scope>
    <source>
        <strain evidence="14">Henan</strain>
    </source>
</reference>
<evidence type="ECO:0000256" key="7">
    <source>
        <dbReference type="ARBA" id="ARBA00022840"/>
    </source>
</evidence>
<feature type="domain" description="Protein kinase" evidence="13">
    <location>
        <begin position="132"/>
        <end position="427"/>
    </location>
</feature>
<dbReference type="AlphaFoldDB" id="G7YCQ4"/>
<evidence type="ECO:0000259" key="13">
    <source>
        <dbReference type="PROSITE" id="PS50011"/>
    </source>
</evidence>
<dbReference type="InterPro" id="IPR048324">
    <property type="entry name" value="ZSWIM1-3_RNaseH-like"/>
</dbReference>
<name>G7YCQ4_CLOSI</name>
<comment type="similarity">
    <text evidence="2">Belongs to the protein kinase superfamily. CMGC Ser/Thr protein kinase family. CDC2/CDKX subfamily.</text>
</comment>
<dbReference type="PANTHER" id="PTHR24056:SF233">
    <property type="entry name" value="CYCLIN-DEPENDENT KINASE 9"/>
    <property type="match status" value="1"/>
</dbReference>
<dbReference type="PROSITE" id="PS00107">
    <property type="entry name" value="PROTEIN_KINASE_ATP"/>
    <property type="match status" value="1"/>
</dbReference>
<dbReference type="CDD" id="cd07865">
    <property type="entry name" value="STKc_CDK9"/>
    <property type="match status" value="1"/>
</dbReference>
<keyword evidence="5 11" id="KW-0547">Nucleotide-binding</keyword>
<keyword evidence="7 11" id="KW-0067">ATP-binding</keyword>
<keyword evidence="3" id="KW-0723">Serine/threonine-protein kinase</keyword>
<evidence type="ECO:0000313" key="14">
    <source>
        <dbReference type="EMBL" id="GAA50738.1"/>
    </source>
</evidence>
<dbReference type="GO" id="GO:0005634">
    <property type="term" value="C:nucleus"/>
    <property type="evidence" value="ECO:0007669"/>
    <property type="project" value="UniProtKB-SubCell"/>
</dbReference>
<dbReference type="PROSITE" id="PS00108">
    <property type="entry name" value="PROTEIN_KINASE_ST"/>
    <property type="match status" value="1"/>
</dbReference>
<dbReference type="EMBL" id="DF143074">
    <property type="protein sequence ID" value="GAA50738.1"/>
    <property type="molecule type" value="Genomic_DNA"/>
</dbReference>
<dbReference type="InterPro" id="IPR000719">
    <property type="entry name" value="Prot_kinase_dom"/>
</dbReference>
<feature type="binding site" evidence="11">
    <location>
        <position position="161"/>
    </location>
    <ligand>
        <name>ATP</name>
        <dbReference type="ChEBI" id="CHEBI:30616"/>
    </ligand>
</feature>
<dbReference type="FunFam" id="3.30.200.20:FF:000124">
    <property type="entry name" value="Cyclin-dependent kinase 4"/>
    <property type="match status" value="1"/>
</dbReference>
<sequence length="1037" mass="118390">KYKLGDGDDEQPACRRPKPKVRLRDGTLVPAATVSITGKRECGTYNQALEAKACSVCSEIGLRIEGDSFDAEAPLTARLGHFRQLKTCTEMFQEEAYRSELLADLQADNTKFFCLVENNIESLAKTKSVDQYVKLQKIGQGTFGEVFKVRHKSTKQHFALKRIRMEQEKEGFPITALREIRILQALNHENIVCLKEICHTAPNARNGYKPQFFLVFEFCDHDLAGLSQQVDFTDPVKKAIMKQLLTGLYYLHLNNILHRDLKAANILIDKNGILKIADFGLARTTVASIRPDRPTRYTTRVVTLWYRPPEILLNDRHYGKPVDLWGAGCIMAELWTKYPIMQGDNELNQLNLIINLCGSITPEVWPGVQRLESFREARLPQDIKRHVREKLTPKITSLAAVDLIDQLLVLDPSKRLDAEQALSHDYFYEDPPPGDLRSFSKSGTSYLEFLSSSNNPRGRAPPAMNRAGGPRGPGQQMNYIGAPGFFKVVTVCFRLMAGYRPNWVPMEDAAPNKMVQEEAVDAYLPDRCSRLHPVILRGGELLLRTKFIKFSGSYDERLRQWQTLPSGTQLAVDIACKSTLDATIDQNFDSRHKVFDDENFMTSVKLCRWEELTFARFVPLRYKLYTFLITDSMGTGRPVMYAFVENKQSAAMRKLFDLFREMMGEHYPVEAFVMNKLAARIVFGCDITLCYFHIGKAFRKHSGMVHFGNVTNNRPENANGRLKDRVHHSDTLEHAIQKVSRHSEWLMREFVMLTSYHCDRRQILEGDGYVLNVVCRITTYACSLVLRQLGPRPPRLPHDSVGTNKSATDGLPLVVEDISPQPRWRSRDTDLCFCVLCDRLNTTTNRWCAMDSVSYHADCCDGGPCPLCRDALQACPIERQLAEKDEAQFAGYNGGLCWLTIKLHDFSPVLSVAYAILTEHARISSRWGPSQLFVVASTRKARSRVLRIDVGDLHRKRGVTTVIEVHLPDWIRFVLYSFDMHNYGRNFLPVHALNWSFHTMIERFMTETLGVKRCFDLPLQHDYLLLCNLLKSDKIHE</sequence>